<reference evidence="1" key="3">
    <citation type="submission" date="2012-09" db="EMBL/GenBank/DDBJ databases">
        <authorList>
            <consortium name="VectorBase"/>
        </authorList>
    </citation>
    <scope>NUCLEOTIDE SEQUENCE</scope>
    <source>
        <strain evidence="1">Liverpool</strain>
    </source>
</reference>
<evidence type="ECO:0000313" key="1">
    <source>
        <dbReference type="EMBL" id="EJY58151.1"/>
    </source>
</evidence>
<dbReference type="AlphaFoldDB" id="J9EBS8"/>
<reference evidence="1" key="2">
    <citation type="journal article" date="2007" name="Science">
        <title>Genome sequence of Aedes aegypti, a major arbovirus vector.</title>
        <authorList>
            <person name="Nene V."/>
            <person name="Wortman J.R."/>
            <person name="Lawson D."/>
            <person name="Haas B."/>
            <person name="Kodira C."/>
            <person name="Tu Z.J."/>
            <person name="Loftus B."/>
            <person name="Xi Z."/>
            <person name="Megy K."/>
            <person name="Grabherr M."/>
            <person name="Ren Q."/>
            <person name="Zdobnov E.M."/>
            <person name="Lobo N.F."/>
            <person name="Campbell K.S."/>
            <person name="Brown S.E."/>
            <person name="Bonaldo M.F."/>
            <person name="Zhu J."/>
            <person name="Sinkins S.P."/>
            <person name="Hogenkamp D.G."/>
            <person name="Amedeo P."/>
            <person name="Arensburger P."/>
            <person name="Atkinson P.W."/>
            <person name="Bidwell S."/>
            <person name="Biedler J."/>
            <person name="Birney E."/>
            <person name="Bruggner R.V."/>
            <person name="Costas J."/>
            <person name="Coy M.R."/>
            <person name="Crabtree J."/>
            <person name="Crawford M."/>
            <person name="Debruyn B."/>
            <person name="Decaprio D."/>
            <person name="Eiglmeier K."/>
            <person name="Eisenstadt E."/>
            <person name="El-Dorry H."/>
            <person name="Gelbart W.M."/>
            <person name="Gomes S.L."/>
            <person name="Hammond M."/>
            <person name="Hannick L.I."/>
            <person name="Hogan J.R."/>
            <person name="Holmes M.H."/>
            <person name="Jaffe D."/>
            <person name="Johnston J.S."/>
            <person name="Kennedy R.C."/>
            <person name="Koo H."/>
            <person name="Kravitz S."/>
            <person name="Kriventseva E.V."/>
            <person name="Kulp D."/>
            <person name="Labutti K."/>
            <person name="Lee E."/>
            <person name="Li S."/>
            <person name="Lovin D.D."/>
            <person name="Mao C."/>
            <person name="Mauceli E."/>
            <person name="Menck C.F."/>
            <person name="Miller J.R."/>
            <person name="Montgomery P."/>
            <person name="Mori A."/>
            <person name="Nascimento A.L."/>
            <person name="Naveira H.F."/>
            <person name="Nusbaum C."/>
            <person name="O'leary S."/>
            <person name="Orvis J."/>
            <person name="Pertea M."/>
            <person name="Quesneville H."/>
            <person name="Reidenbach K.R."/>
            <person name="Rogers Y.H."/>
            <person name="Roth C.W."/>
            <person name="Schneider J.R."/>
            <person name="Schatz M."/>
            <person name="Shumway M."/>
            <person name="Stanke M."/>
            <person name="Stinson E.O."/>
            <person name="Tubio J.M."/>
            <person name="Vanzee J.P."/>
            <person name="Verjovski-Almeida S."/>
            <person name="Werner D."/>
            <person name="White O."/>
            <person name="Wyder S."/>
            <person name="Zeng Q."/>
            <person name="Zhao Q."/>
            <person name="Zhao Y."/>
            <person name="Hill C.A."/>
            <person name="Raikhel A.S."/>
            <person name="Soares M.B."/>
            <person name="Knudson D.L."/>
            <person name="Lee N.H."/>
            <person name="Galagan J."/>
            <person name="Salzberg S.L."/>
            <person name="Paulsen I.T."/>
            <person name="Dimopoulos G."/>
            <person name="Collins F.H."/>
            <person name="Birren B."/>
            <person name="Fraser-Liggett C.M."/>
            <person name="Severson D.W."/>
        </authorList>
    </citation>
    <scope>NUCLEOTIDE SEQUENCE [LARGE SCALE GENOMIC DNA]</scope>
    <source>
        <strain evidence="1">Liverpool</strain>
    </source>
</reference>
<accession>J9EBS8</accession>
<gene>
    <name evidence="1" type="ORF">AaeL_AAEL017241</name>
</gene>
<protein>
    <submittedName>
        <fullName evidence="1">AAEL017241-PA</fullName>
    </submittedName>
</protein>
<evidence type="ECO:0000313" key="2">
    <source>
        <dbReference type="Proteomes" id="UP000682892"/>
    </source>
</evidence>
<dbReference type="PaxDb" id="7159-AAEL017241-PA"/>
<reference evidence="1" key="1">
    <citation type="submission" date="2005-10" db="EMBL/GenBank/DDBJ databases">
        <authorList>
            <person name="Loftus B.J."/>
            <person name="Nene V.M."/>
            <person name="Hannick L.I."/>
            <person name="Bidwell S."/>
            <person name="Haas B."/>
            <person name="Amedeo P."/>
            <person name="Orvis J."/>
            <person name="Wortman J.R."/>
            <person name="White O.R."/>
            <person name="Salzberg S."/>
            <person name="Shumway M."/>
            <person name="Koo H."/>
            <person name="Zhao Y."/>
            <person name="Holmes M."/>
            <person name="Miller J."/>
            <person name="Schatz M."/>
            <person name="Pop M."/>
            <person name="Pai G."/>
            <person name="Utterback T."/>
            <person name="Rogers Y.-H."/>
            <person name="Kravitz S."/>
            <person name="Fraser C.M."/>
        </authorList>
    </citation>
    <scope>NUCLEOTIDE SEQUENCE</scope>
    <source>
        <strain evidence="1">Liverpool</strain>
    </source>
</reference>
<dbReference type="HOGENOM" id="CLU_2795974_0_0_1"/>
<sequence length="68" mass="8078">MERMEPTSQGLGCRVGSSFSAVISLQCVFCLVLDELRLQDELRRDFILKTFFNLCRNAYIYNWFSIFW</sequence>
<name>J9EBS8_AEDAE</name>
<proteinExistence type="predicted"/>
<dbReference type="Proteomes" id="UP000682892">
    <property type="component" value="Unassembled WGS sequence"/>
</dbReference>
<organism evidence="1 2">
    <name type="scientific">Aedes aegypti</name>
    <name type="common">Yellowfever mosquito</name>
    <name type="synonym">Culex aegypti</name>
    <dbReference type="NCBI Taxonomy" id="7159"/>
    <lineage>
        <taxon>Eukaryota</taxon>
        <taxon>Metazoa</taxon>
        <taxon>Ecdysozoa</taxon>
        <taxon>Arthropoda</taxon>
        <taxon>Hexapoda</taxon>
        <taxon>Insecta</taxon>
        <taxon>Pterygota</taxon>
        <taxon>Neoptera</taxon>
        <taxon>Endopterygota</taxon>
        <taxon>Diptera</taxon>
        <taxon>Nematocera</taxon>
        <taxon>Culicoidea</taxon>
        <taxon>Culicidae</taxon>
        <taxon>Culicinae</taxon>
        <taxon>Aedini</taxon>
        <taxon>Aedes</taxon>
        <taxon>Stegomyia</taxon>
    </lineage>
</organism>
<dbReference type="EMBL" id="CH477412">
    <property type="protein sequence ID" value="EJY58151.1"/>
    <property type="molecule type" value="Genomic_DNA"/>
</dbReference>